<proteinExistence type="predicted"/>
<gene>
    <name evidence="1" type="ORF">B1B_07293</name>
</gene>
<dbReference type="AlphaFoldDB" id="T1C828"/>
<reference evidence="1" key="2">
    <citation type="journal article" date="2014" name="ISME J.">
        <title>Microbial stratification in low pH oxic and suboxic macroscopic growths along an acid mine drainage.</title>
        <authorList>
            <person name="Mendez-Garcia C."/>
            <person name="Mesa V."/>
            <person name="Sprenger R.R."/>
            <person name="Richter M."/>
            <person name="Diez M.S."/>
            <person name="Solano J."/>
            <person name="Bargiela R."/>
            <person name="Golyshina O.V."/>
            <person name="Manteca A."/>
            <person name="Ramos J.L."/>
            <person name="Gallego J.R."/>
            <person name="Llorente I."/>
            <person name="Martins Dos Santos V.A."/>
            <person name="Jensen O.N."/>
            <person name="Pelaez A.I."/>
            <person name="Sanchez J."/>
            <person name="Ferrer M."/>
        </authorList>
    </citation>
    <scope>NUCLEOTIDE SEQUENCE</scope>
</reference>
<evidence type="ECO:0000313" key="1">
    <source>
        <dbReference type="EMBL" id="EQD62355.1"/>
    </source>
</evidence>
<dbReference type="EMBL" id="AUZY01004645">
    <property type="protein sequence ID" value="EQD62355.1"/>
    <property type="molecule type" value="Genomic_DNA"/>
</dbReference>
<protein>
    <submittedName>
        <fullName evidence="1">Uncharacterized protein</fullName>
    </submittedName>
</protein>
<sequence>GNSVIELINVTFASSRESVPEREISGLLKAAEELKCKRLRIITWDHFEKGDIEYTPL</sequence>
<accession>T1C828</accession>
<comment type="caution">
    <text evidence="1">The sequence shown here is derived from an EMBL/GenBank/DDBJ whole genome shotgun (WGS) entry which is preliminary data.</text>
</comment>
<name>T1C828_9ZZZZ</name>
<feature type="non-terminal residue" evidence="1">
    <location>
        <position position="1"/>
    </location>
</feature>
<reference evidence="1" key="1">
    <citation type="submission" date="2013-08" db="EMBL/GenBank/DDBJ databases">
        <authorList>
            <person name="Mendez C."/>
            <person name="Richter M."/>
            <person name="Ferrer M."/>
            <person name="Sanchez J."/>
        </authorList>
    </citation>
    <scope>NUCLEOTIDE SEQUENCE</scope>
</reference>
<organism evidence="1">
    <name type="scientific">mine drainage metagenome</name>
    <dbReference type="NCBI Taxonomy" id="410659"/>
    <lineage>
        <taxon>unclassified sequences</taxon>
        <taxon>metagenomes</taxon>
        <taxon>ecological metagenomes</taxon>
    </lineage>
</organism>